<evidence type="ECO:0000256" key="2">
    <source>
        <dbReference type="ARBA" id="ARBA00022777"/>
    </source>
</evidence>
<accession>A0A8S0PNM9</accession>
<dbReference type="InterPro" id="IPR004007">
    <property type="entry name" value="DhaL_dom"/>
</dbReference>
<feature type="domain" description="DhaL" evidence="3">
    <location>
        <begin position="6"/>
        <end position="92"/>
    </location>
</feature>
<keyword evidence="1" id="KW-0808">Transferase</keyword>
<evidence type="ECO:0000313" key="5">
    <source>
        <dbReference type="Proteomes" id="UP000594638"/>
    </source>
</evidence>
<dbReference type="GO" id="GO:0005829">
    <property type="term" value="C:cytosol"/>
    <property type="evidence" value="ECO:0007669"/>
    <property type="project" value="TreeGrafter"/>
</dbReference>
<dbReference type="GO" id="GO:0019563">
    <property type="term" value="P:glycerol catabolic process"/>
    <property type="evidence" value="ECO:0007669"/>
    <property type="project" value="TreeGrafter"/>
</dbReference>
<dbReference type="OrthoDB" id="2018626at2759"/>
<evidence type="ECO:0000256" key="1">
    <source>
        <dbReference type="ARBA" id="ARBA00022679"/>
    </source>
</evidence>
<comment type="caution">
    <text evidence="4">The sequence shown here is derived from an EMBL/GenBank/DDBJ whole genome shotgun (WGS) entry which is preliminary data.</text>
</comment>
<dbReference type="PANTHER" id="PTHR28629">
    <property type="entry name" value="TRIOKINASE/FMN CYCLASE"/>
    <property type="match status" value="1"/>
</dbReference>
<dbReference type="PANTHER" id="PTHR28629:SF4">
    <property type="entry name" value="TRIOKINASE_FMN CYCLASE"/>
    <property type="match status" value="1"/>
</dbReference>
<dbReference type="Proteomes" id="UP000594638">
    <property type="component" value="Unassembled WGS sequence"/>
</dbReference>
<sequence length="203" mass="22452">MKLDLLLGVMGGTIGIIYDIFCKAAYSQLKADSHSVIMALHWAGAFEAAIAAISKYGGAGASAGYRTLLDALIPASSVLKEQCRGLTQLKTCLHRGHGCGFMVQSSCLSREERLHENIYLVVLSLLRKNRDMLFNEVKLTVSIEDPRNVERRRLLGIDDEDAPTRDELAAVLVEVSEGKIPKDHVDMQMLPEEITQWPNLEDV</sequence>
<keyword evidence="2" id="KW-0418">Kinase</keyword>
<keyword evidence="5" id="KW-1185">Reference proteome</keyword>
<reference evidence="4 5" key="1">
    <citation type="submission" date="2019-12" db="EMBL/GenBank/DDBJ databases">
        <authorList>
            <person name="Alioto T."/>
            <person name="Alioto T."/>
            <person name="Gomez Garrido J."/>
        </authorList>
    </citation>
    <scope>NUCLEOTIDE SEQUENCE [LARGE SCALE GENOMIC DNA]</scope>
</reference>
<dbReference type="EMBL" id="CACTIH010000078">
    <property type="protein sequence ID" value="CAA2951322.1"/>
    <property type="molecule type" value="Genomic_DNA"/>
</dbReference>
<dbReference type="GO" id="GO:0004371">
    <property type="term" value="F:glycerone kinase activity"/>
    <property type="evidence" value="ECO:0007669"/>
    <property type="project" value="InterPro"/>
</dbReference>
<dbReference type="Pfam" id="PF02734">
    <property type="entry name" value="Dak2"/>
    <property type="match status" value="1"/>
</dbReference>
<name>A0A8S0PNM9_OLEEU</name>
<dbReference type="Gramene" id="OE9A100268T1">
    <property type="protein sequence ID" value="OE9A100268C1"/>
    <property type="gene ID" value="OE9A100268"/>
</dbReference>
<evidence type="ECO:0000259" key="3">
    <source>
        <dbReference type="Pfam" id="PF02734"/>
    </source>
</evidence>
<dbReference type="InterPro" id="IPR050861">
    <property type="entry name" value="Dihydroxyacetone_Kinase"/>
</dbReference>
<dbReference type="AlphaFoldDB" id="A0A8S0PNM9"/>
<dbReference type="SUPFAM" id="SSF101473">
    <property type="entry name" value="DhaL-like"/>
    <property type="match status" value="1"/>
</dbReference>
<dbReference type="Gene3D" id="1.25.40.340">
    <property type="match status" value="1"/>
</dbReference>
<evidence type="ECO:0000313" key="4">
    <source>
        <dbReference type="EMBL" id="CAA2951322.1"/>
    </source>
</evidence>
<dbReference type="InterPro" id="IPR036117">
    <property type="entry name" value="DhaL_dom_sf"/>
</dbReference>
<proteinExistence type="predicted"/>
<protein>
    <submittedName>
        <fullName evidence="4">Ycf3-interacting 1, chloroplastic</fullName>
    </submittedName>
</protein>
<gene>
    <name evidence="4" type="ORF">OLEA9_A100268</name>
</gene>
<organism evidence="4 5">
    <name type="scientific">Olea europaea subsp. europaea</name>
    <dbReference type="NCBI Taxonomy" id="158383"/>
    <lineage>
        <taxon>Eukaryota</taxon>
        <taxon>Viridiplantae</taxon>
        <taxon>Streptophyta</taxon>
        <taxon>Embryophyta</taxon>
        <taxon>Tracheophyta</taxon>
        <taxon>Spermatophyta</taxon>
        <taxon>Magnoliopsida</taxon>
        <taxon>eudicotyledons</taxon>
        <taxon>Gunneridae</taxon>
        <taxon>Pentapetalae</taxon>
        <taxon>asterids</taxon>
        <taxon>lamiids</taxon>
        <taxon>Lamiales</taxon>
        <taxon>Oleaceae</taxon>
        <taxon>Oleeae</taxon>
        <taxon>Olea</taxon>
    </lineage>
</organism>